<evidence type="ECO:0000256" key="1">
    <source>
        <dbReference type="ARBA" id="ARBA00022670"/>
    </source>
</evidence>
<keyword evidence="5 6" id="KW-0482">Metalloprotease</keyword>
<organism evidence="9 10">
    <name type="scientific">Candidatus Jidaibacter acanthamoebae</name>
    <dbReference type="NCBI Taxonomy" id="86105"/>
    <lineage>
        <taxon>Bacteria</taxon>
        <taxon>Pseudomonadati</taxon>
        <taxon>Pseudomonadota</taxon>
        <taxon>Alphaproteobacteria</taxon>
        <taxon>Rickettsiales</taxon>
        <taxon>Candidatus Midichloriaceae</taxon>
        <taxon>Candidatus Jidaibacter</taxon>
    </lineage>
</organism>
<proteinExistence type="inferred from homology"/>
<dbReference type="InterPro" id="IPR042088">
    <property type="entry name" value="OligoPept_F_C"/>
</dbReference>
<dbReference type="STRING" id="86105.NF27_BK00630"/>
<dbReference type="Gene3D" id="1.10.1370.20">
    <property type="entry name" value="Oligoendopeptidase f, C-terminal domain"/>
    <property type="match status" value="1"/>
</dbReference>
<dbReference type="Pfam" id="PF08439">
    <property type="entry name" value="Peptidase_M3_N"/>
    <property type="match status" value="1"/>
</dbReference>
<reference evidence="9 10" key="1">
    <citation type="submission" date="2014-11" db="EMBL/GenBank/DDBJ databases">
        <title>A Rickettsiales Symbiont of Amoebae With Ancient Features.</title>
        <authorList>
            <person name="Schulz F."/>
            <person name="Martijn J."/>
            <person name="Wascher F."/>
            <person name="Kostanjsek R."/>
            <person name="Ettema T.J."/>
            <person name="Horn M."/>
        </authorList>
    </citation>
    <scope>NUCLEOTIDE SEQUENCE [LARGE SCALE GENOMIC DNA]</scope>
    <source>
        <strain evidence="9 10">UWC36</strain>
    </source>
</reference>
<keyword evidence="2 6" id="KW-0479">Metal-binding</keyword>
<evidence type="ECO:0000259" key="8">
    <source>
        <dbReference type="Pfam" id="PF08439"/>
    </source>
</evidence>
<dbReference type="GO" id="GO:0004222">
    <property type="term" value="F:metalloendopeptidase activity"/>
    <property type="evidence" value="ECO:0007669"/>
    <property type="project" value="InterPro"/>
</dbReference>
<evidence type="ECO:0000256" key="3">
    <source>
        <dbReference type="ARBA" id="ARBA00022801"/>
    </source>
</evidence>
<dbReference type="GO" id="GO:0006508">
    <property type="term" value="P:proteolysis"/>
    <property type="evidence" value="ECO:0007669"/>
    <property type="project" value="UniProtKB-KW"/>
</dbReference>
<dbReference type="Pfam" id="PF01432">
    <property type="entry name" value="Peptidase_M3"/>
    <property type="match status" value="1"/>
</dbReference>
<dbReference type="InterPro" id="IPR013647">
    <property type="entry name" value="OligopepF_N_dom"/>
</dbReference>
<dbReference type="PANTHER" id="PTHR11804:SF5">
    <property type="entry name" value="OLIGOENDOPEPTIDASE F"/>
    <property type="match status" value="1"/>
</dbReference>
<dbReference type="RefSeq" id="WP_039454723.1">
    <property type="nucleotide sequence ID" value="NZ_JSWE01000036.1"/>
</dbReference>
<keyword evidence="1 6" id="KW-0645">Protease</keyword>
<keyword evidence="4 6" id="KW-0862">Zinc</keyword>
<accession>A0A0C1MVC6</accession>
<evidence type="ECO:0000259" key="7">
    <source>
        <dbReference type="Pfam" id="PF01432"/>
    </source>
</evidence>
<dbReference type="Proteomes" id="UP000031258">
    <property type="component" value="Unassembled WGS sequence"/>
</dbReference>
<comment type="caution">
    <text evidence="9">The sequence shown here is derived from an EMBL/GenBank/DDBJ whole genome shotgun (WGS) entry which is preliminary data.</text>
</comment>
<dbReference type="PANTHER" id="PTHR11804">
    <property type="entry name" value="PROTEASE M3 THIMET OLIGOPEPTIDASE-RELATED"/>
    <property type="match status" value="1"/>
</dbReference>
<comment type="cofactor">
    <cofactor evidence="6">
        <name>Zn(2+)</name>
        <dbReference type="ChEBI" id="CHEBI:29105"/>
    </cofactor>
    <text evidence="6">Binds 1 zinc ion.</text>
</comment>
<keyword evidence="3 6" id="KW-0378">Hydrolase</keyword>
<keyword evidence="10" id="KW-1185">Reference proteome</keyword>
<evidence type="ECO:0000256" key="5">
    <source>
        <dbReference type="ARBA" id="ARBA00023049"/>
    </source>
</evidence>
<dbReference type="InterPro" id="IPR011977">
    <property type="entry name" value="Pept_M3B_clade3"/>
</dbReference>
<gene>
    <name evidence="9" type="ORF">NF27_BK00630</name>
</gene>
<dbReference type="Gene3D" id="1.20.140.70">
    <property type="entry name" value="Oligopeptidase f, N-terminal domain"/>
    <property type="match status" value="1"/>
</dbReference>
<evidence type="ECO:0000256" key="6">
    <source>
        <dbReference type="RuleBase" id="RU003435"/>
    </source>
</evidence>
<dbReference type="EMBL" id="JSWE01000036">
    <property type="protein sequence ID" value="KIE06142.1"/>
    <property type="molecule type" value="Genomic_DNA"/>
</dbReference>
<evidence type="ECO:0000256" key="2">
    <source>
        <dbReference type="ARBA" id="ARBA00022723"/>
    </source>
</evidence>
<dbReference type="GO" id="GO:0046872">
    <property type="term" value="F:metal ion binding"/>
    <property type="evidence" value="ECO:0007669"/>
    <property type="project" value="UniProtKB-UniRule"/>
</dbReference>
<evidence type="ECO:0000256" key="4">
    <source>
        <dbReference type="ARBA" id="ARBA00022833"/>
    </source>
</evidence>
<dbReference type="GO" id="GO:0006518">
    <property type="term" value="P:peptide metabolic process"/>
    <property type="evidence" value="ECO:0007669"/>
    <property type="project" value="TreeGrafter"/>
</dbReference>
<dbReference type="SUPFAM" id="SSF55486">
    <property type="entry name" value="Metalloproteases ('zincins'), catalytic domain"/>
    <property type="match status" value="1"/>
</dbReference>
<evidence type="ECO:0008006" key="11">
    <source>
        <dbReference type="Google" id="ProtNLM"/>
    </source>
</evidence>
<sequence length="595" mass="68816">MNNIQIEENNKLGFMPKWDLKDLYQSPKDKALADDLSRLESDIQKFAEEYQNKIAELSGEEFYAAIIKYENISDLMGKIGSFAFLYYTTDMANPEKAAFFQNMQEQLTQLSAALIFFTLQINQLEDKHLDNLLKNEKLAGYKPWFRDLRVFKKHQLSDKEEEILHHTSVTGGQAWSRLFDETMVDLRFPFKEEQLTCSEILHKLSEPDSETRKIAAKSLGEVLGKNTKLFSLITNTLAKEKQTIDTLRKFSKPISSRNLSNYIEDETVQALIDTVKSYYPKLSHRYYKLKAKWFGVESLDYWDRNAPLPGKTDKVYSWQEAVELVKVSLANFSPKILEVANNFFENNWIDVPTGSGKRSGAFAHPTVPSAHPYLMLNYLGRTRDVMTLAHELGHGIHQLLSNKQGALMCGTPLTLAETASVFGEQLAFRYLLDIEKDERNKKLLIANKVEDMLNTVVRQIAFCEFENMIHNERRERGELSSERICEIWLKTQKESLGEGIKFHDEYKYYWAYVSHFIHSPFYVYSYAFGDCLVNSLYQSYLDGIENFEEKYIIMLQAGGTLRHKELLKPFGLDASHSGFWKKGLNMIASFIDQLE</sequence>
<feature type="domain" description="Oligopeptidase F N-terminal" evidence="8">
    <location>
        <begin position="121"/>
        <end position="188"/>
    </location>
</feature>
<comment type="similarity">
    <text evidence="6">Belongs to the peptidase M3 family.</text>
</comment>
<name>A0A0C1MVC6_9RICK</name>
<dbReference type="PATRIC" id="fig|86105.3.peg.141"/>
<dbReference type="InterPro" id="IPR001567">
    <property type="entry name" value="Pept_M3A_M3B_dom"/>
</dbReference>
<dbReference type="NCBIfam" id="TIGR02290">
    <property type="entry name" value="M3_fam_3"/>
    <property type="match status" value="1"/>
</dbReference>
<protein>
    <recommendedName>
        <fullName evidence="11">Oligoendopeptidase F</fullName>
    </recommendedName>
</protein>
<evidence type="ECO:0000313" key="9">
    <source>
        <dbReference type="EMBL" id="KIE06142.1"/>
    </source>
</evidence>
<dbReference type="InterPro" id="IPR045090">
    <property type="entry name" value="Pept_M3A_M3B"/>
</dbReference>
<feature type="domain" description="Peptidase M3A/M3B catalytic" evidence="7">
    <location>
        <begin position="205"/>
        <end position="584"/>
    </location>
</feature>
<dbReference type="AlphaFoldDB" id="A0A0C1MVC6"/>
<dbReference type="CDD" id="cd09610">
    <property type="entry name" value="M3B_PepF"/>
    <property type="match status" value="1"/>
</dbReference>
<evidence type="ECO:0000313" key="10">
    <source>
        <dbReference type="Proteomes" id="UP000031258"/>
    </source>
</evidence>